<evidence type="ECO:0000256" key="1">
    <source>
        <dbReference type="ARBA" id="ARBA00004141"/>
    </source>
</evidence>
<dbReference type="InterPro" id="IPR002077">
    <property type="entry name" value="VDCCAlpha1"/>
</dbReference>
<evidence type="ECO:0000313" key="20">
    <source>
        <dbReference type="Proteomes" id="UP000626109"/>
    </source>
</evidence>
<feature type="region of interest" description="Disordered" evidence="16">
    <location>
        <begin position="105"/>
        <end position="161"/>
    </location>
</feature>
<evidence type="ECO:0000256" key="13">
    <source>
        <dbReference type="ARBA" id="ARBA00023303"/>
    </source>
</evidence>
<comment type="subcellular location">
    <subcellularLocation>
        <location evidence="1 15">Membrane</location>
        <topology evidence="1 15">Multi-pass membrane protein</topology>
    </subcellularLocation>
</comment>
<dbReference type="FunFam" id="1.10.287.70:FF:000117">
    <property type="entry name" value="Voltage-gated Ca2+ channel, alpha subunit"/>
    <property type="match status" value="1"/>
</dbReference>
<dbReference type="SUPFAM" id="SSF81324">
    <property type="entry name" value="Voltage-gated potassium channels"/>
    <property type="match status" value="3"/>
</dbReference>
<keyword evidence="7 14" id="KW-0106">Calcium</keyword>
<feature type="domain" description="Ion transport" evidence="18">
    <location>
        <begin position="30"/>
        <end position="102"/>
    </location>
</feature>
<dbReference type="Pfam" id="PF00520">
    <property type="entry name" value="Ion_trans"/>
    <property type="match status" value="3"/>
</dbReference>
<evidence type="ECO:0000313" key="19">
    <source>
        <dbReference type="EMBL" id="CAE8684127.1"/>
    </source>
</evidence>
<dbReference type="InterPro" id="IPR027359">
    <property type="entry name" value="Volt_channel_dom_sf"/>
</dbReference>
<dbReference type="InterPro" id="IPR005821">
    <property type="entry name" value="Ion_trans_dom"/>
</dbReference>
<comment type="caution">
    <text evidence="19">The sequence shown here is derived from an EMBL/GenBank/DDBJ whole genome shotgun (WGS) entry which is preliminary data.</text>
</comment>
<feature type="transmembrane region" description="Helical" evidence="17">
    <location>
        <begin position="71"/>
        <end position="94"/>
    </location>
</feature>
<evidence type="ECO:0000256" key="4">
    <source>
        <dbReference type="ARBA" id="ARBA00022673"/>
    </source>
</evidence>
<keyword evidence="8 15" id="KW-0851">Voltage-gated channel</keyword>
<evidence type="ECO:0000259" key="18">
    <source>
        <dbReference type="Pfam" id="PF00520"/>
    </source>
</evidence>
<accession>A0A813JTV1</accession>
<organism evidence="19 20">
    <name type="scientific">Polarella glacialis</name>
    <name type="common">Dinoflagellate</name>
    <dbReference type="NCBI Taxonomy" id="89957"/>
    <lineage>
        <taxon>Eukaryota</taxon>
        <taxon>Sar</taxon>
        <taxon>Alveolata</taxon>
        <taxon>Dinophyceae</taxon>
        <taxon>Suessiales</taxon>
        <taxon>Suessiaceae</taxon>
        <taxon>Polarella</taxon>
    </lineage>
</organism>
<feature type="binding site" evidence="14">
    <location>
        <position position="589"/>
    </location>
    <ligand>
        <name>Ca(2+)</name>
        <dbReference type="ChEBI" id="CHEBI:29108"/>
    </ligand>
</feature>
<evidence type="ECO:0000256" key="9">
    <source>
        <dbReference type="ARBA" id="ARBA00022989"/>
    </source>
</evidence>
<dbReference type="PRINTS" id="PR00167">
    <property type="entry name" value="CACHANNEL"/>
</dbReference>
<feature type="transmembrane region" description="Helical" evidence="17">
    <location>
        <begin position="701"/>
        <end position="720"/>
    </location>
</feature>
<keyword evidence="6" id="KW-0677">Repeat</keyword>
<evidence type="ECO:0000256" key="11">
    <source>
        <dbReference type="ARBA" id="ARBA00023136"/>
    </source>
</evidence>
<comment type="similarity">
    <text evidence="15">Belongs to the calcium channel alpha-1 subunit (TC 1.A.1.11) family.</text>
</comment>
<gene>
    <name evidence="19" type="ORF">PGLA2088_LOCUS23818</name>
</gene>
<keyword evidence="4 15" id="KW-0107">Calcium channel</keyword>
<dbReference type="PANTHER" id="PTHR45628:SF7">
    <property type="entry name" value="VOLTAGE-DEPENDENT CALCIUM CHANNEL TYPE A SUBUNIT ALPHA-1"/>
    <property type="match status" value="1"/>
</dbReference>
<evidence type="ECO:0000256" key="5">
    <source>
        <dbReference type="ARBA" id="ARBA00022692"/>
    </source>
</evidence>
<proteinExistence type="inferred from homology"/>
<feature type="transmembrane region" description="Helical" evidence="17">
    <location>
        <begin position="372"/>
        <end position="391"/>
    </location>
</feature>
<keyword evidence="5 17" id="KW-0812">Transmembrane</keyword>
<evidence type="ECO:0000256" key="6">
    <source>
        <dbReference type="ARBA" id="ARBA00022737"/>
    </source>
</evidence>
<evidence type="ECO:0000256" key="14">
    <source>
        <dbReference type="PIRSR" id="PIRSR602077-1"/>
    </source>
</evidence>
<feature type="transmembrane region" description="Helical" evidence="17">
    <location>
        <begin position="265"/>
        <end position="284"/>
    </location>
</feature>
<evidence type="ECO:0000256" key="8">
    <source>
        <dbReference type="ARBA" id="ARBA00022882"/>
    </source>
</evidence>
<evidence type="ECO:0000256" key="3">
    <source>
        <dbReference type="ARBA" id="ARBA00022568"/>
    </source>
</evidence>
<dbReference type="Gene3D" id="1.20.120.350">
    <property type="entry name" value="Voltage-gated potassium channels. Chain C"/>
    <property type="match status" value="2"/>
</dbReference>
<dbReference type="EMBL" id="CAJNNW010026277">
    <property type="protein sequence ID" value="CAE8684127.1"/>
    <property type="molecule type" value="Genomic_DNA"/>
</dbReference>
<dbReference type="PANTHER" id="PTHR45628">
    <property type="entry name" value="VOLTAGE-DEPENDENT CALCIUM CHANNEL TYPE A SUBUNIT ALPHA-1"/>
    <property type="match status" value="1"/>
</dbReference>
<feature type="transmembrane region" description="Helical" evidence="17">
    <location>
        <begin position="615"/>
        <end position="641"/>
    </location>
</feature>
<feature type="transmembrane region" description="Helical" evidence="17">
    <location>
        <begin position="944"/>
        <end position="968"/>
    </location>
</feature>
<keyword evidence="10" id="KW-0406">Ion transport</keyword>
<evidence type="ECO:0000256" key="16">
    <source>
        <dbReference type="SAM" id="MobiDB-lite"/>
    </source>
</evidence>
<keyword evidence="3 15" id="KW-0109">Calcium transport</keyword>
<dbReference type="GO" id="GO:0008331">
    <property type="term" value="F:high voltage-gated calcium channel activity"/>
    <property type="evidence" value="ECO:0007669"/>
    <property type="project" value="TreeGrafter"/>
</dbReference>
<keyword evidence="11 17" id="KW-0472">Membrane</keyword>
<feature type="transmembrane region" description="Helical" evidence="17">
    <location>
        <begin position="732"/>
        <end position="753"/>
    </location>
</feature>
<name>A0A813JTV1_POLGL</name>
<keyword evidence="13" id="KW-0407">Ion channel</keyword>
<dbReference type="GO" id="GO:0005891">
    <property type="term" value="C:voltage-gated calcium channel complex"/>
    <property type="evidence" value="ECO:0007669"/>
    <property type="project" value="InterPro"/>
</dbReference>
<evidence type="ECO:0000256" key="15">
    <source>
        <dbReference type="RuleBase" id="RU003808"/>
    </source>
</evidence>
<dbReference type="GO" id="GO:0046872">
    <property type="term" value="F:metal ion binding"/>
    <property type="evidence" value="ECO:0007669"/>
    <property type="project" value="UniProtKB-KW"/>
</dbReference>
<dbReference type="InterPro" id="IPR050599">
    <property type="entry name" value="VDCC_alpha-1_subunit"/>
</dbReference>
<keyword evidence="12" id="KW-0325">Glycoprotein</keyword>
<evidence type="ECO:0000256" key="10">
    <source>
        <dbReference type="ARBA" id="ARBA00023065"/>
    </source>
</evidence>
<dbReference type="FunFam" id="1.20.120.350:FF:000009">
    <property type="entry name" value="Voltage-dependent T-type calcium channel subunit alpha"/>
    <property type="match status" value="1"/>
</dbReference>
<feature type="compositionally biased region" description="Basic and acidic residues" evidence="16">
    <location>
        <begin position="105"/>
        <end position="118"/>
    </location>
</feature>
<dbReference type="GO" id="GO:0098703">
    <property type="term" value="P:calcium ion import across plasma membrane"/>
    <property type="evidence" value="ECO:0007669"/>
    <property type="project" value="TreeGrafter"/>
</dbReference>
<evidence type="ECO:0000256" key="12">
    <source>
        <dbReference type="ARBA" id="ARBA00023180"/>
    </source>
</evidence>
<keyword evidence="9 17" id="KW-1133">Transmembrane helix</keyword>
<feature type="domain" description="Ion transport" evidence="18">
    <location>
        <begin position="699"/>
        <end position="977"/>
    </location>
</feature>
<feature type="transmembrane region" description="Helical" evidence="17">
    <location>
        <begin position="1191"/>
        <end position="1216"/>
    </location>
</feature>
<dbReference type="AlphaFoldDB" id="A0A813JTV1"/>
<protein>
    <recommendedName>
        <fullName evidence="18">Ion transport domain-containing protein</fullName>
    </recommendedName>
</protein>
<feature type="transmembrane region" description="Helical" evidence="17">
    <location>
        <begin position="1222"/>
        <end position="1242"/>
    </location>
</feature>
<dbReference type="Proteomes" id="UP000626109">
    <property type="component" value="Unassembled WGS sequence"/>
</dbReference>
<evidence type="ECO:0000256" key="7">
    <source>
        <dbReference type="ARBA" id="ARBA00022837"/>
    </source>
</evidence>
<evidence type="ECO:0000256" key="2">
    <source>
        <dbReference type="ARBA" id="ARBA00022448"/>
    </source>
</evidence>
<keyword evidence="2" id="KW-0813">Transport</keyword>
<feature type="domain" description="Ion transport" evidence="18">
    <location>
        <begin position="229"/>
        <end position="651"/>
    </location>
</feature>
<sequence length="1271" mass="141457">MFDPEDNTWVPPEDVATKCPMGDGGKPVCVPRAHFDTFLWSFITVFQILSGENWNAVMYDGMRSTGWPACFYFMTVMIIGNFVVLNLFLAILMASFDNERQKMAESREAEKKAKKVEDDAGPGGSKEAWGEEPSSSQGPIGVVPSGPEASASPRPKAQPRRGSVQSILANLGFGKQRDGSTKSTMGIMDAVKELAERSGFQQRCGSKSLFLFEEGSSIREAAIGLVTNPRFDHVIMVMIAASSLLMAVENPLMDPNSTTVKVLEVFNLLFTLIFLLEMVVKMIAMGVFCGQGEQPAYLGSAWNILDGAICIVSVTDTVQTFSNLASSGGIIAVMKVFRVVRMLRPLRLISRNENLKMVVKTVLGSVPELGKLLAFSSLFFVIFALLGVSNFRGSFFSCKNSALGEYSYDRGLGVTPLCIPNSTVLSLAAPGSLESMQFVALESDSGCPADFDQWRRPTVDTPVCEVHCDSDRGASNTFCQNKTRGPWGYHIMRCTDCSSSSCSEDPGKRSSCTSYCDRHEFFCTDKAAQGRSECLTQCVAQCMCEFSCVGLIQDAALCVEQGGRWVNMNQNFDDVIVGMISLFEISTTEGWVDMMLASVDSTGPYKQPRRDENEVLGTLLFVAFILIGSFFVLNLCVGVIIDNYQKQKDLQQRLMVTSAQEEWMTYLKALYLKKTFFTQVNIASLGPSRQHRYRIISSPNFENFILACIVMNTIALTMVWQPRATGEVEKVLSLVNLLFIAVFHFEAFMKISALHLNYFREFWNLFDFTCVLAGDIVSIAEASAGADGSANLGSLVSALRIFRVARLFRLIRSLKGLNKLLLAFALSVPKLLNVGLLLVLLIYLYAVLGVSLFAKVEYTGVGVYSETVNFRSFFKAVGVLIRSMTGEGWNEIMHDLSKGEFFYQSVLGLRCEVPMDFGSTPFSELDRDGDGLVDNPTECGTPLAYVYFISYTCIVTFVILNLFIAVIFEGFEESKSNEVSNFVQQCLDNWARYDRFNTMALPLGKALDFIDETVDDLLSKIPPIKRCMLEKRWDPNSSTDLFASEAMWALYNMKYVRTLGLTIRPDESVRLVVAMRAVIRRYLVSSTPAGKMLIGFEKRSKVEELEVLEQMLQDTNSPKELQDLRLLELDQSRHINYVLKLEQSTFNRFFGRSAGPSPVEEQRPSNRRMSWFQQMLATKPCCFVVHSARSVLIMGLFSIACFIRSMLFLAVFIVYLYLLCECFLYCCVFAVLFVCLGLTDLVTAAICRCLVCITACVVVVTIPVSLLSLSC</sequence>
<feature type="transmembrane region" description="Helical" evidence="17">
    <location>
        <begin position="1249"/>
        <end position="1269"/>
    </location>
</feature>
<reference evidence="19" key="1">
    <citation type="submission" date="2021-02" db="EMBL/GenBank/DDBJ databases">
        <authorList>
            <person name="Dougan E. K."/>
            <person name="Rhodes N."/>
            <person name="Thang M."/>
            <person name="Chan C."/>
        </authorList>
    </citation>
    <scope>NUCLEOTIDE SEQUENCE</scope>
</reference>
<evidence type="ECO:0000256" key="17">
    <source>
        <dbReference type="SAM" id="Phobius"/>
    </source>
</evidence>
<feature type="transmembrane region" description="Helical" evidence="17">
    <location>
        <begin position="820"/>
        <end position="846"/>
    </location>
</feature>
<keyword evidence="14" id="KW-0479">Metal-binding</keyword>
<dbReference type="Gene3D" id="1.10.287.70">
    <property type="match status" value="3"/>
</dbReference>